<sequence length="67" mass="7672">MSNGCVFLISTKTLLLRGDRLRRDTFSLACFSVKEDSCLKMQLNKEVKRPIEETIIATILILHYIKG</sequence>
<name>A0A242ZM26_9BACI</name>
<protein>
    <submittedName>
        <fullName evidence="1">Uncharacterized protein</fullName>
    </submittedName>
</protein>
<proteinExistence type="predicted"/>
<dbReference type="AlphaFoldDB" id="A0A242ZM26"/>
<reference evidence="1 2" key="1">
    <citation type="submission" date="2016-10" db="EMBL/GenBank/DDBJ databases">
        <title>Comparative genomics of Bacillus thuringiensis reveals a path to pathogens against multiple invertebrate hosts.</title>
        <authorList>
            <person name="Zheng J."/>
            <person name="Gao Q."/>
            <person name="Liu H."/>
            <person name="Peng D."/>
            <person name="Ruan L."/>
            <person name="Sun M."/>
        </authorList>
    </citation>
    <scope>NUCLEOTIDE SEQUENCE [LARGE SCALE GENOMIC DNA]</scope>
    <source>
        <strain evidence="1">BGSC 4BK1</strain>
    </source>
</reference>
<organism evidence="1 2">
    <name type="scientific">Bacillus wiedmannii</name>
    <dbReference type="NCBI Taxonomy" id="1890302"/>
    <lineage>
        <taxon>Bacteria</taxon>
        <taxon>Bacillati</taxon>
        <taxon>Bacillota</taxon>
        <taxon>Bacilli</taxon>
        <taxon>Bacillales</taxon>
        <taxon>Bacillaceae</taxon>
        <taxon>Bacillus</taxon>
        <taxon>Bacillus cereus group</taxon>
    </lineage>
</organism>
<accession>A0A242ZM26</accession>
<gene>
    <name evidence="1" type="ORF">BK730_04425</name>
</gene>
<evidence type="ECO:0000313" key="1">
    <source>
        <dbReference type="EMBL" id="OTX95178.1"/>
    </source>
</evidence>
<dbReference type="EMBL" id="NFDE01000016">
    <property type="protein sequence ID" value="OTX95178.1"/>
    <property type="molecule type" value="Genomic_DNA"/>
</dbReference>
<evidence type="ECO:0000313" key="2">
    <source>
        <dbReference type="Proteomes" id="UP000194945"/>
    </source>
</evidence>
<dbReference type="Proteomes" id="UP000194945">
    <property type="component" value="Unassembled WGS sequence"/>
</dbReference>
<comment type="caution">
    <text evidence="1">The sequence shown here is derived from an EMBL/GenBank/DDBJ whole genome shotgun (WGS) entry which is preliminary data.</text>
</comment>